<feature type="domain" description="GST C-terminal" evidence="2">
    <location>
        <begin position="84"/>
        <end position="222"/>
    </location>
</feature>
<evidence type="ECO:0000259" key="2">
    <source>
        <dbReference type="PROSITE" id="PS50405"/>
    </source>
</evidence>
<dbReference type="OrthoDB" id="9782992at2"/>
<sequence>MKILYGEPASVFVRKPRILLQEKNLKFITKPVNPMLEVSESFKNISPLGKIPVFQDNDYTLADSSAICFYLEKKYPNPSFYPQEPEELGKALWLEEYADTALFQAIAPCYYQTVLVPLYRNRQPDEAAINIALQEKLPPVANYLEQQLISKPYLVNHQFTIADIAVTSIFQNMYLSGFPLSKSRWPYLHAYLQRNFQRASFHSCINDVELELSKIKRINYQIIE</sequence>
<dbReference type="CDD" id="cd00299">
    <property type="entry name" value="GST_C_family"/>
    <property type="match status" value="1"/>
</dbReference>
<dbReference type="CDD" id="cd00570">
    <property type="entry name" value="GST_N_family"/>
    <property type="match status" value="1"/>
</dbReference>
<dbReference type="SUPFAM" id="SSF47616">
    <property type="entry name" value="GST C-terminal domain-like"/>
    <property type="match status" value="1"/>
</dbReference>
<dbReference type="SFLD" id="SFLDG00358">
    <property type="entry name" value="Main_(cytGST)"/>
    <property type="match status" value="1"/>
</dbReference>
<dbReference type="InterPro" id="IPR004045">
    <property type="entry name" value="Glutathione_S-Trfase_N"/>
</dbReference>
<evidence type="ECO:0000313" key="3">
    <source>
        <dbReference type="EMBL" id="KTC77895.1"/>
    </source>
</evidence>
<reference evidence="3 4" key="1">
    <citation type="submission" date="2015-11" db="EMBL/GenBank/DDBJ databases">
        <title>Genomic analysis of 38 Legionella species identifies large and diverse effector repertoires.</title>
        <authorList>
            <person name="Burstein D."/>
            <person name="Amaro F."/>
            <person name="Zusman T."/>
            <person name="Lifshitz Z."/>
            <person name="Cohen O."/>
            <person name="Gilbert J.A."/>
            <person name="Pupko T."/>
            <person name="Shuman H.A."/>
            <person name="Segal G."/>
        </authorList>
    </citation>
    <scope>NUCLEOTIDE SEQUENCE [LARGE SCALE GENOMIC DNA]</scope>
    <source>
        <strain evidence="3 4">ATCC 43878</strain>
    </source>
</reference>
<dbReference type="PROSITE" id="PS50405">
    <property type="entry name" value="GST_CTER"/>
    <property type="match status" value="1"/>
</dbReference>
<dbReference type="PATRIC" id="fig|29422.6.peg.2955"/>
<dbReference type="Pfam" id="PF00043">
    <property type="entry name" value="GST_C"/>
    <property type="match status" value="1"/>
</dbReference>
<dbReference type="Pfam" id="PF13417">
    <property type="entry name" value="GST_N_3"/>
    <property type="match status" value="1"/>
</dbReference>
<protein>
    <submittedName>
        <fullName evidence="3">Stringent starvation protein A</fullName>
    </submittedName>
</protein>
<dbReference type="EMBL" id="LNXV01000034">
    <property type="protein sequence ID" value="KTC77895.1"/>
    <property type="molecule type" value="Genomic_DNA"/>
</dbReference>
<evidence type="ECO:0000259" key="1">
    <source>
        <dbReference type="PROSITE" id="PS50404"/>
    </source>
</evidence>
<dbReference type="PANTHER" id="PTHR44051">
    <property type="entry name" value="GLUTATHIONE S-TRANSFERASE-RELATED"/>
    <property type="match status" value="1"/>
</dbReference>
<name>A0A0W0S2X6_9GAMM</name>
<dbReference type="RefSeq" id="WP_058442762.1">
    <property type="nucleotide sequence ID" value="NZ_CAAAHU010000011.1"/>
</dbReference>
<accession>A0A0W0S2X6</accession>
<dbReference type="AlphaFoldDB" id="A0A0W0S2X6"/>
<dbReference type="SUPFAM" id="SSF52833">
    <property type="entry name" value="Thioredoxin-like"/>
    <property type="match status" value="1"/>
</dbReference>
<dbReference type="InterPro" id="IPR036282">
    <property type="entry name" value="Glutathione-S-Trfase_C_sf"/>
</dbReference>
<evidence type="ECO:0000313" key="4">
    <source>
        <dbReference type="Proteomes" id="UP000054742"/>
    </source>
</evidence>
<dbReference type="PROSITE" id="PS50404">
    <property type="entry name" value="GST_NTER"/>
    <property type="match status" value="1"/>
</dbReference>
<dbReference type="InterPro" id="IPR004046">
    <property type="entry name" value="GST_C"/>
</dbReference>
<dbReference type="SFLD" id="SFLDS00019">
    <property type="entry name" value="Glutathione_Transferase_(cytos"/>
    <property type="match status" value="1"/>
</dbReference>
<dbReference type="InterPro" id="IPR010987">
    <property type="entry name" value="Glutathione-S-Trfase_C-like"/>
</dbReference>
<gene>
    <name evidence="3" type="primary">sspA_3</name>
    <name evidence="3" type="ORF">Lbru_2788</name>
</gene>
<dbReference type="Gene3D" id="1.20.1050.10">
    <property type="match status" value="1"/>
</dbReference>
<feature type="domain" description="GST N-terminal" evidence="1">
    <location>
        <begin position="1"/>
        <end position="79"/>
    </location>
</feature>
<dbReference type="InterPro" id="IPR040079">
    <property type="entry name" value="Glutathione_S-Trfase"/>
</dbReference>
<dbReference type="InterPro" id="IPR036249">
    <property type="entry name" value="Thioredoxin-like_sf"/>
</dbReference>
<dbReference type="PANTHER" id="PTHR44051:SF8">
    <property type="entry name" value="GLUTATHIONE S-TRANSFERASE GSTA"/>
    <property type="match status" value="1"/>
</dbReference>
<comment type="caution">
    <text evidence="3">The sequence shown here is derived from an EMBL/GenBank/DDBJ whole genome shotgun (WGS) entry which is preliminary data.</text>
</comment>
<keyword evidence="4" id="KW-1185">Reference proteome</keyword>
<dbReference type="Gene3D" id="3.40.30.10">
    <property type="entry name" value="Glutaredoxin"/>
    <property type="match status" value="1"/>
</dbReference>
<organism evidence="3 4">
    <name type="scientific">Legionella brunensis</name>
    <dbReference type="NCBI Taxonomy" id="29422"/>
    <lineage>
        <taxon>Bacteria</taxon>
        <taxon>Pseudomonadati</taxon>
        <taxon>Pseudomonadota</taxon>
        <taxon>Gammaproteobacteria</taxon>
        <taxon>Legionellales</taxon>
        <taxon>Legionellaceae</taxon>
        <taxon>Legionella</taxon>
    </lineage>
</organism>
<dbReference type="Proteomes" id="UP000054742">
    <property type="component" value="Unassembled WGS sequence"/>
</dbReference>
<proteinExistence type="predicted"/>
<dbReference type="STRING" id="29422.Lbru_2788"/>